<dbReference type="InterPro" id="IPR003423">
    <property type="entry name" value="OMP_efflux"/>
</dbReference>
<dbReference type="GO" id="GO:0015562">
    <property type="term" value="F:efflux transmembrane transporter activity"/>
    <property type="evidence" value="ECO:0007669"/>
    <property type="project" value="InterPro"/>
</dbReference>
<dbReference type="Gene3D" id="2.20.200.10">
    <property type="entry name" value="Outer membrane efflux proteins (OEP)"/>
    <property type="match status" value="1"/>
</dbReference>
<dbReference type="PANTHER" id="PTHR30203">
    <property type="entry name" value="OUTER MEMBRANE CATION EFFLUX PROTEIN"/>
    <property type="match status" value="1"/>
</dbReference>
<proteinExistence type="inferred from homology"/>
<dbReference type="Proteomes" id="UP000541185">
    <property type="component" value="Unassembled WGS sequence"/>
</dbReference>
<dbReference type="AlphaFoldDB" id="A0A848H0R2"/>
<reference evidence="3 4" key="1">
    <citation type="submission" date="2020-04" db="EMBL/GenBank/DDBJ databases">
        <title>Ramlibacter sp. G-1-2-2 isolated from soil.</title>
        <authorList>
            <person name="Dahal R.H."/>
        </authorList>
    </citation>
    <scope>NUCLEOTIDE SEQUENCE [LARGE SCALE GENOMIC DNA]</scope>
    <source>
        <strain evidence="3 4">G-1-2-2</strain>
    </source>
</reference>
<keyword evidence="2" id="KW-0564">Palmitate</keyword>
<keyword evidence="2" id="KW-0812">Transmembrane</keyword>
<feature type="signal peptide" evidence="2">
    <location>
        <begin position="1"/>
        <end position="23"/>
    </location>
</feature>
<gene>
    <name evidence="3" type="ORF">HHL11_05630</name>
</gene>
<evidence type="ECO:0000313" key="3">
    <source>
        <dbReference type="EMBL" id="NML43222.1"/>
    </source>
</evidence>
<comment type="subcellular location">
    <subcellularLocation>
        <location evidence="2">Cell membrane</location>
        <topology evidence="2">Lipid-anchor</topology>
    </subcellularLocation>
</comment>
<comment type="similarity">
    <text evidence="1 2">Belongs to the outer membrane factor (OMF) (TC 1.B.17) family.</text>
</comment>
<sequence length="458" mass="49143">MKQPACLLAALLLAGCAHPPAQLQDPPLVISSAWRTPIGPEAPEALDWWRAFGDPVLTHWVDLALAQNYDVATAAARVAEARGTEVVARAALLPTLDFSLPVSRARALNAFGVASDAATFTPVFQAAYEVDLFGRIREQVSAASASTEAAVVGREAAALAVAAATASGYITLRALDAKLRILQDTVDQRGEAVRLARGRAEVGYTSDLEWKQAQAELESIAQQVPPAQLAIERQEHSLALLTGQAPADIARGLEVTELKPPAIPDGLPSDLLRRRPDIVQAEWTLASADANLAVARAQFLPSVRLTGSFGDVFVSTLNYNPIRIWSLGASVLAPIFEGGRLEGQFAAADARRLQAVLAYQRTVLTALREVEDSLSTVARAREQRVRVQAQRTVLDDVVRHARNRYVAGYSSFFDLLDAQRNVLNADLAEVQTVADELNGLVALSQAMGGGWESTPPQK</sequence>
<dbReference type="RefSeq" id="WP_169417444.1">
    <property type="nucleotide sequence ID" value="NZ_JABBFX010000001.1"/>
</dbReference>
<dbReference type="EMBL" id="JABBFX010000001">
    <property type="protein sequence ID" value="NML43222.1"/>
    <property type="molecule type" value="Genomic_DNA"/>
</dbReference>
<keyword evidence="2" id="KW-0449">Lipoprotein</keyword>
<dbReference type="GO" id="GO:0005886">
    <property type="term" value="C:plasma membrane"/>
    <property type="evidence" value="ECO:0007669"/>
    <property type="project" value="UniProtKB-SubCell"/>
</dbReference>
<evidence type="ECO:0000313" key="4">
    <source>
        <dbReference type="Proteomes" id="UP000541185"/>
    </source>
</evidence>
<dbReference type="PROSITE" id="PS51257">
    <property type="entry name" value="PROKAR_LIPOPROTEIN"/>
    <property type="match status" value="1"/>
</dbReference>
<keyword evidence="2" id="KW-0472">Membrane</keyword>
<accession>A0A848H0R2</accession>
<dbReference type="Pfam" id="PF02321">
    <property type="entry name" value="OEP"/>
    <property type="match status" value="2"/>
</dbReference>
<organism evidence="3 4">
    <name type="scientific">Ramlibacter agri</name>
    <dbReference type="NCBI Taxonomy" id="2728837"/>
    <lineage>
        <taxon>Bacteria</taxon>
        <taxon>Pseudomonadati</taxon>
        <taxon>Pseudomonadota</taxon>
        <taxon>Betaproteobacteria</taxon>
        <taxon>Burkholderiales</taxon>
        <taxon>Comamonadaceae</taxon>
        <taxon>Ramlibacter</taxon>
    </lineage>
</organism>
<evidence type="ECO:0000256" key="2">
    <source>
        <dbReference type="RuleBase" id="RU362097"/>
    </source>
</evidence>
<dbReference type="NCBIfam" id="TIGR01845">
    <property type="entry name" value="outer_NodT"/>
    <property type="match status" value="1"/>
</dbReference>
<keyword evidence="2" id="KW-1134">Transmembrane beta strand</keyword>
<keyword evidence="4" id="KW-1185">Reference proteome</keyword>
<comment type="caution">
    <text evidence="3">The sequence shown here is derived from an EMBL/GenBank/DDBJ whole genome shotgun (WGS) entry which is preliminary data.</text>
</comment>
<dbReference type="PANTHER" id="PTHR30203:SF30">
    <property type="entry name" value="OUTER MEMBRANE PROTEIN-RELATED"/>
    <property type="match status" value="1"/>
</dbReference>
<dbReference type="InterPro" id="IPR010131">
    <property type="entry name" value="MdtP/NodT-like"/>
</dbReference>
<keyword evidence="2" id="KW-0732">Signal</keyword>
<dbReference type="SUPFAM" id="SSF56954">
    <property type="entry name" value="Outer membrane efflux proteins (OEP)"/>
    <property type="match status" value="1"/>
</dbReference>
<feature type="chain" id="PRO_5033096933" evidence="2">
    <location>
        <begin position="24"/>
        <end position="458"/>
    </location>
</feature>
<protein>
    <submittedName>
        <fullName evidence="3">Efflux transporter outer membrane subunit</fullName>
    </submittedName>
</protein>
<name>A0A848H0R2_9BURK</name>
<dbReference type="Gene3D" id="1.20.1600.10">
    <property type="entry name" value="Outer membrane efflux proteins (OEP)"/>
    <property type="match status" value="1"/>
</dbReference>
<evidence type="ECO:0000256" key="1">
    <source>
        <dbReference type="ARBA" id="ARBA00007613"/>
    </source>
</evidence>